<dbReference type="PANTHER" id="PTHR45648:SF22">
    <property type="entry name" value="GDSL LIPASE_ACYLHYDROLASE FAMILY PROTEIN (AFU_ORTHOLOGUE AFUA_4G14700)"/>
    <property type="match status" value="1"/>
</dbReference>
<dbReference type="InterPro" id="IPR051058">
    <property type="entry name" value="GDSL_Est/Lipase"/>
</dbReference>
<dbReference type="EMBL" id="JAFNAA010000001">
    <property type="protein sequence ID" value="MBO1106713.1"/>
    <property type="molecule type" value="Genomic_DNA"/>
</dbReference>
<organism evidence="2 3">
    <name type="scientific">Plesiomonas shigelloides</name>
    <name type="common">Aeromonas shigelloides</name>
    <dbReference type="NCBI Taxonomy" id="703"/>
    <lineage>
        <taxon>Bacteria</taxon>
        <taxon>Pseudomonadati</taxon>
        <taxon>Pseudomonadota</taxon>
        <taxon>Gammaproteobacteria</taxon>
        <taxon>Enterobacterales</taxon>
        <taxon>Enterobacteriaceae</taxon>
        <taxon>Plesiomonas</taxon>
    </lineage>
</organism>
<name>A0A8I1W389_PLESH</name>
<dbReference type="InterPro" id="IPR036514">
    <property type="entry name" value="SGNH_hydro_sf"/>
</dbReference>
<dbReference type="GO" id="GO:0016788">
    <property type="term" value="F:hydrolase activity, acting on ester bonds"/>
    <property type="evidence" value="ECO:0007669"/>
    <property type="project" value="InterPro"/>
</dbReference>
<dbReference type="Pfam" id="PF00657">
    <property type="entry name" value="Lipase_GDSL"/>
    <property type="match status" value="1"/>
</dbReference>
<evidence type="ECO:0000313" key="2">
    <source>
        <dbReference type="EMBL" id="MBO1106713.1"/>
    </source>
</evidence>
<dbReference type="RefSeq" id="WP_207541403.1">
    <property type="nucleotide sequence ID" value="NZ_JAFNAA010000001.1"/>
</dbReference>
<dbReference type="PANTHER" id="PTHR45648">
    <property type="entry name" value="GDSL LIPASE/ACYLHYDROLASE FAMILY PROTEIN (AFU_ORTHOLOGUE AFUA_4G14700)"/>
    <property type="match status" value="1"/>
</dbReference>
<dbReference type="InterPro" id="IPR001087">
    <property type="entry name" value="GDSL"/>
</dbReference>
<proteinExistence type="predicted"/>
<dbReference type="SUPFAM" id="SSF52266">
    <property type="entry name" value="SGNH hydrolase"/>
    <property type="match status" value="1"/>
</dbReference>
<dbReference type="Proteomes" id="UP000664658">
    <property type="component" value="Unassembled WGS sequence"/>
</dbReference>
<dbReference type="Gene3D" id="3.40.50.1110">
    <property type="entry name" value="SGNH hydrolase"/>
    <property type="match status" value="1"/>
</dbReference>
<evidence type="ECO:0000313" key="3">
    <source>
        <dbReference type="Proteomes" id="UP000664658"/>
    </source>
</evidence>
<accession>A0A8I1W389</accession>
<reference evidence="2" key="1">
    <citation type="submission" date="2021-03" db="EMBL/GenBank/DDBJ databases">
        <title>Plesiomonas shigelloides zfcc0051, isolated from zebrafish feces.</title>
        <authorList>
            <person name="Vanderhoek Z."/>
            <person name="Gaulke C."/>
        </authorList>
    </citation>
    <scope>NUCLEOTIDE SEQUENCE</scope>
    <source>
        <strain evidence="2">Zfcc0051</strain>
    </source>
</reference>
<keyword evidence="1 2" id="KW-0378">Hydrolase</keyword>
<comment type="caution">
    <text evidence="2">The sequence shown here is derived from an EMBL/GenBank/DDBJ whole genome shotgun (WGS) entry which is preliminary data.</text>
</comment>
<sequence>MRNQAREVAVLAPPAGKDLIAGMVKSCHGPTLSVERDSANVQESVWQTVCLSSKNQDSCSEAVHKLRDDVYVSCPTFGADTACAQAASKQSITQIVAFGDSYSDNGTANQVSNAVIAIGDSDAFEKPGELYWSNRYSNGKTAVEVLAEIAGLPLQNFATGGATTGYANYTTWMDSLGSTGVLGQIDKYAATLEGGQVTSNTLHFIFASANDYFAFMDYEMQGDIVDVAANAINNLEAAVRKLFALDAKKFFLVGSSDLTLVSYEIDANRLSEAEAFTTYVNRNLPIVLKSLEKELEIEITYFDVTKVSDKIAANPIRFGIAHMTVAAQPTYPKILPVAPNVDEHYFFDEWHYSRIVHRIIGEAFYVAFAKNEVS</sequence>
<gene>
    <name evidence="2" type="ORF">J2R62_00500</name>
</gene>
<dbReference type="CDD" id="cd01846">
    <property type="entry name" value="fatty_acyltransferase_like"/>
    <property type="match status" value="1"/>
</dbReference>
<dbReference type="AlphaFoldDB" id="A0A8I1W389"/>
<evidence type="ECO:0000256" key="1">
    <source>
        <dbReference type="ARBA" id="ARBA00022801"/>
    </source>
</evidence>
<protein>
    <submittedName>
        <fullName evidence="2">SGNH/GDSL hydrolase family protein</fullName>
    </submittedName>
</protein>